<dbReference type="InterPro" id="IPR003724">
    <property type="entry name" value="CblAdoTrfase_CobA"/>
</dbReference>
<dbReference type="OrthoDB" id="9810309at2"/>
<accession>F0SZ50</accession>
<evidence type="ECO:0000313" key="1">
    <source>
        <dbReference type="EMBL" id="ADY57168.1"/>
    </source>
</evidence>
<dbReference type="EC" id="2.5.1.17" evidence="1"/>
<dbReference type="Proteomes" id="UP000007488">
    <property type="component" value="Chromosome"/>
</dbReference>
<name>F0SZ50_SYNGF</name>
<dbReference type="Pfam" id="PF02572">
    <property type="entry name" value="CobA_CobO_BtuR"/>
    <property type="match status" value="1"/>
</dbReference>
<dbReference type="eggNOG" id="COG2109">
    <property type="taxonomic scope" value="Bacteria"/>
</dbReference>
<dbReference type="Gene3D" id="3.40.50.300">
    <property type="entry name" value="P-loop containing nucleotide triphosphate hydrolases"/>
    <property type="match status" value="1"/>
</dbReference>
<dbReference type="RefSeq" id="WP_013625988.1">
    <property type="nucleotide sequence ID" value="NC_015172.1"/>
</dbReference>
<dbReference type="SUPFAM" id="SSF52540">
    <property type="entry name" value="P-loop containing nucleoside triphosphate hydrolases"/>
    <property type="match status" value="1"/>
</dbReference>
<dbReference type="PIRSF" id="PIRSF015617">
    <property type="entry name" value="Adensltrnsf_CobA"/>
    <property type="match status" value="1"/>
</dbReference>
<protein>
    <submittedName>
        <fullName evidence="1">Cob(I)yrinic acid a,c-diamide adenosyltransferase</fullName>
        <ecNumber evidence="1">2.5.1.17</ecNumber>
    </submittedName>
</protein>
<evidence type="ECO:0000313" key="2">
    <source>
        <dbReference type="Proteomes" id="UP000007488"/>
    </source>
</evidence>
<dbReference type="PANTHER" id="PTHR46638:SF1">
    <property type="entry name" value="CORRINOID ADENOSYLTRANSFERASE"/>
    <property type="match status" value="1"/>
</dbReference>
<dbReference type="HOGENOM" id="CLU_088595_2_0_9"/>
<dbReference type="GO" id="GO:0009236">
    <property type="term" value="P:cobalamin biosynthetic process"/>
    <property type="evidence" value="ECO:0007669"/>
    <property type="project" value="InterPro"/>
</dbReference>
<dbReference type="EMBL" id="CP002547">
    <property type="protein sequence ID" value="ADY57168.1"/>
    <property type="molecule type" value="Genomic_DNA"/>
</dbReference>
<dbReference type="InterPro" id="IPR027417">
    <property type="entry name" value="P-loop_NTPase"/>
</dbReference>
<keyword evidence="2" id="KW-1185">Reference proteome</keyword>
<proteinExistence type="predicted"/>
<dbReference type="AlphaFoldDB" id="F0SZ50"/>
<reference evidence="1 2" key="1">
    <citation type="journal article" date="2011" name="Stand. Genomic Sci.">
        <title>Complete genome sequence of Syntrophobotulus glycolicus type strain (FlGlyR).</title>
        <authorList>
            <person name="Han C."/>
            <person name="Mwirichia R."/>
            <person name="Chertkov O."/>
            <person name="Held B."/>
            <person name="Lapidus A."/>
            <person name="Nolan M."/>
            <person name="Lucas S."/>
            <person name="Hammon N."/>
            <person name="Deshpande S."/>
            <person name="Cheng J.F."/>
            <person name="Tapia R."/>
            <person name="Goodwin L."/>
            <person name="Pitluck S."/>
            <person name="Huntemann M."/>
            <person name="Liolios K."/>
            <person name="Ivanova N."/>
            <person name="Pagani I."/>
            <person name="Mavromatis K."/>
            <person name="Ovchinikova G."/>
            <person name="Pati A."/>
            <person name="Chen A."/>
            <person name="Palaniappan K."/>
            <person name="Land M."/>
            <person name="Hauser L."/>
            <person name="Brambilla E.M."/>
            <person name="Rohde M."/>
            <person name="Spring S."/>
            <person name="Sikorski J."/>
            <person name="Goker M."/>
            <person name="Woyke T."/>
            <person name="Bristow J."/>
            <person name="Eisen J.A."/>
            <person name="Markowitz V."/>
            <person name="Hugenholtz P."/>
            <person name="Kyrpides N.C."/>
            <person name="Klenk H.P."/>
            <person name="Detter J.C."/>
        </authorList>
    </citation>
    <scope>NUCLEOTIDE SEQUENCE [LARGE SCALE GENOMIC DNA]</scope>
    <source>
        <strain evidence="2">DSM 8271 / FlGlyR</strain>
    </source>
</reference>
<dbReference type="KEGG" id="sgy:Sgly_2899"/>
<reference evidence="2" key="2">
    <citation type="submission" date="2011-02" db="EMBL/GenBank/DDBJ databases">
        <title>The complete genome of Syntrophobotulus glycolicus DSM 8271.</title>
        <authorList>
            <person name="Lucas S."/>
            <person name="Copeland A."/>
            <person name="Lapidus A."/>
            <person name="Bruce D."/>
            <person name="Goodwin L."/>
            <person name="Pitluck S."/>
            <person name="Kyrpides N."/>
            <person name="Mavromatis K."/>
            <person name="Pagani I."/>
            <person name="Ivanova N."/>
            <person name="Mikhailova N."/>
            <person name="Chertkov O."/>
            <person name="Held B."/>
            <person name="Detter J.C."/>
            <person name="Tapia R."/>
            <person name="Han C."/>
            <person name="Land M."/>
            <person name="Hauser L."/>
            <person name="Markowitz V."/>
            <person name="Cheng J.-F."/>
            <person name="Hugenholtz P."/>
            <person name="Woyke T."/>
            <person name="Wu D."/>
            <person name="Spring S."/>
            <person name="Schroeder M."/>
            <person name="Brambilla E."/>
            <person name="Klenk H.-P."/>
            <person name="Eisen J.A."/>
        </authorList>
    </citation>
    <scope>NUCLEOTIDE SEQUENCE [LARGE SCALE GENOMIC DNA]</scope>
    <source>
        <strain evidence="2">DSM 8271 / FlGlyR</strain>
    </source>
</reference>
<dbReference type="CDD" id="cd00561">
    <property type="entry name" value="CobA_ACA"/>
    <property type="match status" value="1"/>
</dbReference>
<dbReference type="GO" id="GO:0005524">
    <property type="term" value="F:ATP binding"/>
    <property type="evidence" value="ECO:0007669"/>
    <property type="project" value="InterPro"/>
</dbReference>
<keyword evidence="1" id="KW-0808">Transferase</keyword>
<dbReference type="STRING" id="645991.Sgly_2899"/>
<dbReference type="PANTHER" id="PTHR46638">
    <property type="entry name" value="CORRINOID ADENOSYLTRANSFERASE"/>
    <property type="match status" value="1"/>
</dbReference>
<gene>
    <name evidence="1" type="ordered locus">Sgly_2899</name>
</gene>
<organism evidence="1 2">
    <name type="scientific">Syntrophobotulus glycolicus (strain DSM 8271 / FlGlyR)</name>
    <dbReference type="NCBI Taxonomy" id="645991"/>
    <lineage>
        <taxon>Bacteria</taxon>
        <taxon>Bacillati</taxon>
        <taxon>Bacillota</taxon>
        <taxon>Clostridia</taxon>
        <taxon>Eubacteriales</taxon>
        <taxon>Desulfitobacteriaceae</taxon>
        <taxon>Syntrophobotulus</taxon>
    </lineage>
</organism>
<dbReference type="GO" id="GO:0008817">
    <property type="term" value="F:corrinoid adenosyltransferase activity"/>
    <property type="evidence" value="ECO:0007669"/>
    <property type="project" value="UniProtKB-EC"/>
</dbReference>
<sequence>MKGLFHIYTGEGKGKTTAALGMALRAFGSGLRVLYCQFLKSGDSGEHQALALLGERLTVLQYKSVKGFIKNMRPEEQERVYAEQRLLFERVRQETAGGRYDLVILDEILPAVDMGILSEEEVSDFIRERPPQVELVFTGRNAPAGLTGLADYVSEIVKRKHPYDRGVGMRKGIEY</sequence>